<dbReference type="Gene3D" id="3.40.366.10">
    <property type="entry name" value="Malonyl-Coenzyme A Acyl Carrier Protein, domain 2"/>
    <property type="match status" value="1"/>
</dbReference>
<dbReference type="SMART" id="SM00826">
    <property type="entry name" value="PKS_DH"/>
    <property type="match status" value="1"/>
</dbReference>
<dbReference type="InterPro" id="IPR020807">
    <property type="entry name" value="PKS_DH"/>
</dbReference>
<dbReference type="SMART" id="SM00823">
    <property type="entry name" value="PKS_PP"/>
    <property type="match status" value="1"/>
</dbReference>
<dbReference type="Pfam" id="PF00550">
    <property type="entry name" value="PP-binding"/>
    <property type="match status" value="1"/>
</dbReference>
<dbReference type="PANTHER" id="PTHR43775">
    <property type="entry name" value="FATTY ACID SYNTHASE"/>
    <property type="match status" value="1"/>
</dbReference>
<reference evidence="7 8" key="1">
    <citation type="submission" date="2017-06" db="EMBL/GenBank/DDBJ databases">
        <authorList>
            <person name="Kim H.J."/>
            <person name="Triplett B.A."/>
        </authorList>
    </citation>
    <scope>NUCLEOTIDE SEQUENCE [LARGE SCALE GENOMIC DNA]</scope>
    <source>
        <strain evidence="7 8">DSM 44715</strain>
    </source>
</reference>
<dbReference type="SMART" id="SM01294">
    <property type="entry name" value="PKS_PP_betabranch"/>
    <property type="match status" value="1"/>
</dbReference>
<dbReference type="PROSITE" id="PS00012">
    <property type="entry name" value="PHOSPHOPANTETHEINE"/>
    <property type="match status" value="1"/>
</dbReference>
<dbReference type="InterPro" id="IPR049900">
    <property type="entry name" value="PKS_mFAS_DH"/>
</dbReference>
<dbReference type="Pfam" id="PF08659">
    <property type="entry name" value="KR"/>
    <property type="match status" value="1"/>
</dbReference>
<dbReference type="SUPFAM" id="SSF51735">
    <property type="entry name" value="NAD(P)-binding Rossmann-fold domains"/>
    <property type="match status" value="2"/>
</dbReference>
<evidence type="ECO:0000256" key="2">
    <source>
        <dbReference type="ARBA" id="ARBA00022553"/>
    </source>
</evidence>
<dbReference type="InterPro" id="IPR042104">
    <property type="entry name" value="PKS_dehydratase_sf"/>
</dbReference>
<sequence>IHTTNATHHIEIAPDTTLTPAITETRPDAITIATQRRGRDQVETLVSAVAEAHVHGVAVDWPSLMPGRWTDLPTYPFQRRRFWIDAPARVGDVTGAGLGRADHPLLGAVVEIAEGGELLLTGRLSPRTHPWCADHAVHGSVLFPGTAFVELALHAGEHVGLRRLHDLALEAPLPLPEEGDVQLQLSVGAPDDSGRCRVAVHARQGEEPWVRHAVGSLAEGGPTPAADETVWRPRDADPIDVDSLYARLADLGLDYGPAFQGLRAAWTSGADLYAEVELPEDTDVTGYGLHPALLDAALHVAAHGDGPSRVPFAWTDVELHTTGATAARVRISPAGDDTVAVRLFDGDGRVIATVGSLAVRPLGPRRASGPYRPAWVPAAAPPSGDGSPPAVIELPASDDPRAAAGHALDVLRDRLRAGDGRLALVTRGDLAGPAPDPAVAAVWGLARSAQAEHLDRILLVDLDGTGASDRALPTALASGEPQLALRDGELLVPRLVRGAEPGDPAPVFRPDGTVLITGGTGVLGGITALHLVTEHRVRRLVLAGRRGVADERLLAELTGLGADVEVVACDAADRDALVALLTDHDVTAVIHAAGVTADGLLDDMTGERMDAVFRPKVDAARHLDELTRDLDLDAFVLFSSVAGAIGSAGQANYAAANAFLDALARRRAALGLPALSLAWGLWERESGITGRLGDADLARIGRGGVLPLPVRDATALFDAALRGAEPVAVPVRWNPPALRARAAEGTLPAPLRGLVRTAARRRADAVPAAPTEETALDLVRSAAAAVLGHASAAGVPAGTAFNDLGFDSLTGVELRNRLARATGRALPATLVFDHPTPEALARFLVGDAPAAPQTPRTATSP</sequence>
<evidence type="ECO:0000256" key="1">
    <source>
        <dbReference type="ARBA" id="ARBA00022450"/>
    </source>
</evidence>
<dbReference type="InterPro" id="IPR049551">
    <property type="entry name" value="PKS_DH_C"/>
</dbReference>
<evidence type="ECO:0000259" key="5">
    <source>
        <dbReference type="PROSITE" id="PS50075"/>
    </source>
</evidence>
<dbReference type="PROSITE" id="PS50075">
    <property type="entry name" value="CARRIER"/>
    <property type="match status" value="1"/>
</dbReference>
<dbReference type="Proteomes" id="UP000198318">
    <property type="component" value="Unassembled WGS sequence"/>
</dbReference>
<dbReference type="GO" id="GO:0031177">
    <property type="term" value="F:phosphopantetheine binding"/>
    <property type="evidence" value="ECO:0007669"/>
    <property type="project" value="InterPro"/>
</dbReference>
<keyword evidence="1" id="KW-0596">Phosphopantetheine</keyword>
<keyword evidence="8" id="KW-1185">Reference proteome</keyword>
<feature type="domain" description="Carrier" evidence="5">
    <location>
        <begin position="773"/>
        <end position="848"/>
    </location>
</feature>
<dbReference type="InterPro" id="IPR036736">
    <property type="entry name" value="ACP-like_sf"/>
</dbReference>
<feature type="domain" description="PKS/mFAS DH" evidence="6">
    <location>
        <begin position="103"/>
        <end position="368"/>
    </location>
</feature>
<dbReference type="Gene3D" id="3.40.50.720">
    <property type="entry name" value="NAD(P)-binding Rossmann-like Domain"/>
    <property type="match status" value="1"/>
</dbReference>
<dbReference type="Gene3D" id="1.10.1200.10">
    <property type="entry name" value="ACP-like"/>
    <property type="match status" value="1"/>
</dbReference>
<dbReference type="GO" id="GO:0006633">
    <property type="term" value="P:fatty acid biosynthetic process"/>
    <property type="evidence" value="ECO:0007669"/>
    <property type="project" value="TreeGrafter"/>
</dbReference>
<feature type="region of interest" description="C-terminal hotdog fold" evidence="4">
    <location>
        <begin position="236"/>
        <end position="368"/>
    </location>
</feature>
<evidence type="ECO:0000259" key="6">
    <source>
        <dbReference type="PROSITE" id="PS52019"/>
    </source>
</evidence>
<dbReference type="FunFam" id="1.10.1200.10:FF:000007">
    <property type="entry name" value="Probable polyketide synthase pks17"/>
    <property type="match status" value="1"/>
</dbReference>
<dbReference type="Pfam" id="PF21089">
    <property type="entry name" value="PKS_DH_N"/>
    <property type="match status" value="1"/>
</dbReference>
<dbReference type="Gene3D" id="3.30.70.3290">
    <property type="match status" value="1"/>
</dbReference>
<dbReference type="InterPro" id="IPR001227">
    <property type="entry name" value="Ac_transferase_dom_sf"/>
</dbReference>
<dbReference type="AlphaFoldDB" id="A0A239P8E0"/>
<dbReference type="RefSeq" id="WP_143228393.1">
    <property type="nucleotide sequence ID" value="NZ_FZOR01000101.1"/>
</dbReference>
<dbReference type="PROSITE" id="PS52019">
    <property type="entry name" value="PKS_MFAS_DH"/>
    <property type="match status" value="1"/>
</dbReference>
<keyword evidence="2" id="KW-0597">Phosphoprotein</keyword>
<dbReference type="InterPro" id="IPR009081">
    <property type="entry name" value="PP-bd_ACP"/>
</dbReference>
<dbReference type="InterPro" id="IPR055123">
    <property type="entry name" value="SpnB-like_Rossmann"/>
</dbReference>
<keyword evidence="3" id="KW-0808">Transferase</keyword>
<dbReference type="EMBL" id="FZOR01000101">
    <property type="protein sequence ID" value="SNT63311.1"/>
    <property type="molecule type" value="Genomic_DNA"/>
</dbReference>
<feature type="non-terminal residue" evidence="7">
    <location>
        <position position="861"/>
    </location>
</feature>
<dbReference type="OrthoDB" id="4537517at2"/>
<feature type="region of interest" description="N-terminal hotdog fold" evidence="4">
    <location>
        <begin position="103"/>
        <end position="224"/>
    </location>
</feature>
<gene>
    <name evidence="7" type="ORF">SAMN05443665_11011</name>
</gene>
<dbReference type="InterPro" id="IPR050091">
    <property type="entry name" value="PKS_NRPS_Biosynth_Enz"/>
</dbReference>
<dbReference type="Pfam" id="PF22953">
    <property type="entry name" value="SpnB_Rossmann"/>
    <property type="match status" value="1"/>
</dbReference>
<organism evidence="7 8">
    <name type="scientific">Actinomadura meyerae</name>
    <dbReference type="NCBI Taxonomy" id="240840"/>
    <lineage>
        <taxon>Bacteria</taxon>
        <taxon>Bacillati</taxon>
        <taxon>Actinomycetota</taxon>
        <taxon>Actinomycetes</taxon>
        <taxon>Streptosporangiales</taxon>
        <taxon>Thermomonosporaceae</taxon>
        <taxon>Actinomadura</taxon>
    </lineage>
</organism>
<accession>A0A239P8E0</accession>
<dbReference type="GO" id="GO:0004312">
    <property type="term" value="F:fatty acid synthase activity"/>
    <property type="evidence" value="ECO:0007669"/>
    <property type="project" value="TreeGrafter"/>
</dbReference>
<dbReference type="CDD" id="cd08956">
    <property type="entry name" value="KR_3_FAS_SDR_x"/>
    <property type="match status" value="1"/>
</dbReference>
<evidence type="ECO:0000256" key="3">
    <source>
        <dbReference type="ARBA" id="ARBA00022679"/>
    </source>
</evidence>
<dbReference type="SUPFAM" id="SSF47336">
    <property type="entry name" value="ACP-like"/>
    <property type="match status" value="1"/>
</dbReference>
<evidence type="ECO:0000256" key="4">
    <source>
        <dbReference type="PROSITE-ProRule" id="PRU01363"/>
    </source>
</evidence>
<dbReference type="SMART" id="SM00822">
    <property type="entry name" value="PKS_KR"/>
    <property type="match status" value="1"/>
</dbReference>
<dbReference type="InterPro" id="IPR020806">
    <property type="entry name" value="PKS_PP-bd"/>
</dbReference>
<dbReference type="InterPro" id="IPR036291">
    <property type="entry name" value="NAD(P)-bd_dom_sf"/>
</dbReference>
<dbReference type="InterPro" id="IPR057326">
    <property type="entry name" value="KR_dom"/>
</dbReference>
<dbReference type="InterPro" id="IPR013968">
    <property type="entry name" value="PKS_KR"/>
</dbReference>
<dbReference type="PANTHER" id="PTHR43775:SF51">
    <property type="entry name" value="INACTIVE PHENOLPHTHIOCEROL SYNTHESIS POLYKETIDE SYNTHASE TYPE I PKS1-RELATED"/>
    <property type="match status" value="1"/>
</dbReference>
<dbReference type="InterPro" id="IPR006162">
    <property type="entry name" value="Ppantetheine_attach_site"/>
</dbReference>
<evidence type="ECO:0000313" key="7">
    <source>
        <dbReference type="EMBL" id="SNT63311.1"/>
    </source>
</evidence>
<feature type="non-terminal residue" evidence="7">
    <location>
        <position position="1"/>
    </location>
</feature>
<dbReference type="InterPro" id="IPR049552">
    <property type="entry name" value="PKS_DH_N"/>
</dbReference>
<feature type="active site" description="Proton acceptor; for dehydratase activity" evidence="4">
    <location>
        <position position="135"/>
    </location>
</feature>
<evidence type="ECO:0000313" key="8">
    <source>
        <dbReference type="Proteomes" id="UP000198318"/>
    </source>
</evidence>
<dbReference type="Pfam" id="PF14765">
    <property type="entry name" value="PS-DH"/>
    <property type="match status" value="1"/>
</dbReference>
<dbReference type="Gene3D" id="3.10.129.110">
    <property type="entry name" value="Polyketide synthase dehydratase"/>
    <property type="match status" value="1"/>
</dbReference>
<protein>
    <submittedName>
        <fullName evidence="7">Phosphopantetheine attachment site</fullName>
    </submittedName>
</protein>
<name>A0A239P8E0_9ACTN</name>
<proteinExistence type="predicted"/>
<feature type="active site" description="Proton donor; for dehydratase activity" evidence="4">
    <location>
        <position position="295"/>
    </location>
</feature>